<dbReference type="Proteomes" id="UP000015101">
    <property type="component" value="Unassembled WGS sequence"/>
</dbReference>
<dbReference type="EnsemblMetazoa" id="HelroT167858">
    <property type="protein sequence ID" value="HelroP167858"/>
    <property type="gene ID" value="HelroG167858"/>
</dbReference>
<organism evidence="3 4">
    <name type="scientific">Helobdella robusta</name>
    <name type="common">Californian leech</name>
    <dbReference type="NCBI Taxonomy" id="6412"/>
    <lineage>
        <taxon>Eukaryota</taxon>
        <taxon>Metazoa</taxon>
        <taxon>Spiralia</taxon>
        <taxon>Lophotrochozoa</taxon>
        <taxon>Annelida</taxon>
        <taxon>Clitellata</taxon>
        <taxon>Hirudinea</taxon>
        <taxon>Rhynchobdellida</taxon>
        <taxon>Glossiphoniidae</taxon>
        <taxon>Helobdella</taxon>
    </lineage>
</organism>
<reference evidence="4" key="1">
    <citation type="submission" date="2012-12" db="EMBL/GenBank/DDBJ databases">
        <authorList>
            <person name="Hellsten U."/>
            <person name="Grimwood J."/>
            <person name="Chapman J.A."/>
            <person name="Shapiro H."/>
            <person name="Aerts A."/>
            <person name="Otillar R.P."/>
            <person name="Terry A.Y."/>
            <person name="Boore J.L."/>
            <person name="Simakov O."/>
            <person name="Marletaz F."/>
            <person name="Cho S.-J."/>
            <person name="Edsinger-Gonzales E."/>
            <person name="Havlak P."/>
            <person name="Kuo D.-H."/>
            <person name="Larsson T."/>
            <person name="Lv J."/>
            <person name="Arendt D."/>
            <person name="Savage R."/>
            <person name="Osoegawa K."/>
            <person name="de Jong P."/>
            <person name="Lindberg D.R."/>
            <person name="Seaver E.C."/>
            <person name="Weisblat D.A."/>
            <person name="Putnam N.H."/>
            <person name="Grigoriev I.V."/>
            <person name="Rokhsar D.S."/>
        </authorList>
    </citation>
    <scope>NUCLEOTIDE SEQUENCE</scope>
</reference>
<feature type="compositionally biased region" description="Acidic residues" evidence="1">
    <location>
        <begin position="103"/>
        <end position="128"/>
    </location>
</feature>
<dbReference type="EMBL" id="KB095905">
    <property type="protein sequence ID" value="ESO10021.1"/>
    <property type="molecule type" value="Genomic_DNA"/>
</dbReference>
<dbReference type="RefSeq" id="XP_009011835.1">
    <property type="nucleotide sequence ID" value="XM_009013587.1"/>
</dbReference>
<dbReference type="InParanoid" id="T1EZW0"/>
<name>T1EZW0_HELRO</name>
<evidence type="ECO:0000313" key="3">
    <source>
        <dbReference type="EnsemblMetazoa" id="HelroP167858"/>
    </source>
</evidence>
<reference evidence="3" key="3">
    <citation type="submission" date="2015-06" db="UniProtKB">
        <authorList>
            <consortium name="EnsemblMetazoa"/>
        </authorList>
    </citation>
    <scope>IDENTIFICATION</scope>
</reference>
<gene>
    <name evidence="3" type="primary">20202110</name>
    <name evidence="2" type="ORF">HELRODRAFT_167858</name>
</gene>
<dbReference type="AlphaFoldDB" id="T1EZW0"/>
<proteinExistence type="predicted"/>
<evidence type="ECO:0000313" key="2">
    <source>
        <dbReference type="EMBL" id="ESO10021.1"/>
    </source>
</evidence>
<protein>
    <submittedName>
        <fullName evidence="2 3">Uncharacterized protein</fullName>
    </submittedName>
</protein>
<dbReference type="GeneID" id="20202110"/>
<feature type="region of interest" description="Disordered" evidence="1">
    <location>
        <begin position="101"/>
        <end position="128"/>
    </location>
</feature>
<dbReference type="HOGENOM" id="CLU_1827380_0_0_1"/>
<dbReference type="CTD" id="20202110"/>
<dbReference type="EMBL" id="AMQM01002854">
    <property type="status" value="NOT_ANNOTATED_CDS"/>
    <property type="molecule type" value="Genomic_DNA"/>
</dbReference>
<accession>T1EZW0</accession>
<evidence type="ECO:0000256" key="1">
    <source>
        <dbReference type="SAM" id="MobiDB-lite"/>
    </source>
</evidence>
<evidence type="ECO:0000313" key="4">
    <source>
        <dbReference type="Proteomes" id="UP000015101"/>
    </source>
</evidence>
<keyword evidence="4" id="KW-1185">Reference proteome</keyword>
<reference evidence="2 4" key="2">
    <citation type="journal article" date="2013" name="Nature">
        <title>Insights into bilaterian evolution from three spiralian genomes.</title>
        <authorList>
            <person name="Simakov O."/>
            <person name="Marletaz F."/>
            <person name="Cho S.J."/>
            <person name="Edsinger-Gonzales E."/>
            <person name="Havlak P."/>
            <person name="Hellsten U."/>
            <person name="Kuo D.H."/>
            <person name="Larsson T."/>
            <person name="Lv J."/>
            <person name="Arendt D."/>
            <person name="Savage R."/>
            <person name="Osoegawa K."/>
            <person name="de Jong P."/>
            <person name="Grimwood J."/>
            <person name="Chapman J.A."/>
            <person name="Shapiro H."/>
            <person name="Aerts A."/>
            <person name="Otillar R.P."/>
            <person name="Terry A.Y."/>
            <person name="Boore J.L."/>
            <person name="Grigoriev I.V."/>
            <person name="Lindberg D.R."/>
            <person name="Seaver E.C."/>
            <person name="Weisblat D.A."/>
            <person name="Putnam N.H."/>
            <person name="Rokhsar D.S."/>
        </authorList>
    </citation>
    <scope>NUCLEOTIDE SEQUENCE</scope>
</reference>
<dbReference type="KEGG" id="hro:HELRODRAFT_167858"/>
<sequence>MGSRVRLILKFNAAGPFMTRHVLNNIYAVISGKHLLLNVLFLKNAKSRTQSSKVLGLVASMSLICLKKEKANNIFLLTLCKTDQRSFYEAIQRNSFKQTFFDETNESNDDDDDDYEDDDNVDDDDDDNYVYQNQHIIGVKS</sequence>